<dbReference type="EMBL" id="LAZR01018006">
    <property type="protein sequence ID" value="KKL98076.1"/>
    <property type="molecule type" value="Genomic_DNA"/>
</dbReference>
<name>A0A0F9H531_9ZZZZ</name>
<reference evidence="1" key="1">
    <citation type="journal article" date="2015" name="Nature">
        <title>Complex archaea that bridge the gap between prokaryotes and eukaryotes.</title>
        <authorList>
            <person name="Spang A."/>
            <person name="Saw J.H."/>
            <person name="Jorgensen S.L."/>
            <person name="Zaremba-Niedzwiedzka K."/>
            <person name="Martijn J."/>
            <person name="Lind A.E."/>
            <person name="van Eijk R."/>
            <person name="Schleper C."/>
            <person name="Guy L."/>
            <person name="Ettema T.J."/>
        </authorList>
    </citation>
    <scope>NUCLEOTIDE SEQUENCE</scope>
</reference>
<organism evidence="1">
    <name type="scientific">marine sediment metagenome</name>
    <dbReference type="NCBI Taxonomy" id="412755"/>
    <lineage>
        <taxon>unclassified sequences</taxon>
        <taxon>metagenomes</taxon>
        <taxon>ecological metagenomes</taxon>
    </lineage>
</organism>
<accession>A0A0F9H531</accession>
<gene>
    <name evidence="1" type="ORF">LCGC14_1828030</name>
</gene>
<evidence type="ECO:0000313" key="1">
    <source>
        <dbReference type="EMBL" id="KKL98076.1"/>
    </source>
</evidence>
<dbReference type="AlphaFoldDB" id="A0A0F9H531"/>
<protein>
    <submittedName>
        <fullName evidence="1">Uncharacterized protein</fullName>
    </submittedName>
</protein>
<sequence length="79" mass="9054">MEAKDTVVGNNTILTILGKRFYERFTVEEVAKIQAEISFKAGIREVVEWVDKHSVGITSDNELKNITCWQAKLKEWGIK</sequence>
<comment type="caution">
    <text evidence="1">The sequence shown here is derived from an EMBL/GenBank/DDBJ whole genome shotgun (WGS) entry which is preliminary data.</text>
</comment>
<proteinExistence type="predicted"/>